<comment type="subcellular location">
    <subcellularLocation>
        <location evidence="1">Nucleus</location>
    </subcellularLocation>
</comment>
<sequence>MSSYRVAPSNVSLYSDTRAQTSLSAQSSNLFQNAADFEIVGGQFVLGDVHNHHKDSGPAIRSTNISLPLNIMDETFSESEIYCNQLLRRKRGFPLYVPGPQRNLPAEYRKSGVQIGDVGRITPEGIFDFFFNIYLPPEHPINANIPEDFVPLSPYNPIDVVHHVFDPGNHVSTSSVQKLDIGPRLDEFVFDCSAPQGAVLALPYGAHLEKLENLETVRDYAAMHAESWYKYINGPRGRGLANGALYLVTGREKAPSWGMASFHSVGDGFKLAFKSTLVDSAIGSFSQYRWSGSRAQTKSYHPSPRNNARLNQTTFIHGLSISISTGIWGRLFGTVELREIVESRLGSSNAHSMSQNPGSSSSFSWSLGFLGGGTAAGGKHHLEQKHVSLSDLSPISKIFHPGELINDYILQKAPQATVVMSHDDDWSSILGDDQSTGYKIQNVSELLQRIDEQFSVTQKDEGLGVVTNETITAPVTALLETLSLSAITPPIGYFGGGPQLYPQPSINQDDPSLQTKQHRLGAAYSSYSPASYFDPQYPATPYTQYAASQRQPYSSSSTSQYGSNYPGFTAAAGPREYTEYTPPAPDTGTCIRQCYNCGAMSTPLWRRDHVTQRTLCNACGLYQAQRNEPRPQALIGRDSEDDELMVGDGPQCSHCGTYKTSVWRRNKDGEQVCNACGVYSRINGRERPLTTKQSKVNPRKKHS</sequence>
<keyword evidence="5" id="KW-0539">Nucleus</keyword>
<keyword evidence="4" id="KW-0862">Zinc</keyword>
<dbReference type="Pfam" id="PF00320">
    <property type="entry name" value="GATA"/>
    <property type="match status" value="2"/>
</dbReference>
<reference evidence="8" key="1">
    <citation type="submission" date="2020-05" db="EMBL/GenBank/DDBJ databases">
        <title>Mycena genomes resolve the evolution of fungal bioluminescence.</title>
        <authorList>
            <person name="Tsai I.J."/>
        </authorList>
    </citation>
    <scope>NUCLEOTIDE SEQUENCE</scope>
    <source>
        <strain evidence="8">CCC161011</strain>
    </source>
</reference>
<dbReference type="InterPro" id="IPR000679">
    <property type="entry name" value="Znf_GATA"/>
</dbReference>
<dbReference type="PANTHER" id="PTHR10071">
    <property type="entry name" value="TRANSCRIPTION FACTOR GATA FAMILY MEMBER"/>
    <property type="match status" value="1"/>
</dbReference>
<dbReference type="GO" id="GO:0000981">
    <property type="term" value="F:DNA-binding transcription factor activity, RNA polymerase II-specific"/>
    <property type="evidence" value="ECO:0007669"/>
    <property type="project" value="TreeGrafter"/>
</dbReference>
<dbReference type="GO" id="GO:0000978">
    <property type="term" value="F:RNA polymerase II cis-regulatory region sequence-specific DNA binding"/>
    <property type="evidence" value="ECO:0007669"/>
    <property type="project" value="TreeGrafter"/>
</dbReference>
<dbReference type="SUPFAM" id="SSF57716">
    <property type="entry name" value="Glucocorticoid receptor-like (DNA-binding domain)"/>
    <property type="match status" value="2"/>
</dbReference>
<evidence type="ECO:0000256" key="1">
    <source>
        <dbReference type="ARBA" id="ARBA00004123"/>
    </source>
</evidence>
<dbReference type="OrthoDB" id="3222453at2759"/>
<proteinExistence type="predicted"/>
<dbReference type="PROSITE" id="PS50114">
    <property type="entry name" value="GATA_ZN_FINGER_2"/>
    <property type="match status" value="2"/>
</dbReference>
<gene>
    <name evidence="8" type="ORF">MVEN_02123500</name>
</gene>
<keyword evidence="9" id="KW-1185">Reference proteome</keyword>
<evidence type="ECO:0000259" key="7">
    <source>
        <dbReference type="PROSITE" id="PS50114"/>
    </source>
</evidence>
<protein>
    <submittedName>
        <fullName evidence="8">Pleiotropic drug resistance ABC transporter protein</fullName>
    </submittedName>
</protein>
<dbReference type="PANTHER" id="PTHR10071:SF281">
    <property type="entry name" value="BOX A-BINDING FACTOR-RELATED"/>
    <property type="match status" value="1"/>
</dbReference>
<dbReference type="EMBL" id="JACAZI010000022">
    <property type="protein sequence ID" value="KAF7336872.1"/>
    <property type="molecule type" value="Genomic_DNA"/>
</dbReference>
<keyword evidence="3 6" id="KW-0863">Zinc-finger</keyword>
<dbReference type="PRINTS" id="PR00619">
    <property type="entry name" value="GATAZNFINGER"/>
</dbReference>
<dbReference type="GO" id="GO:0008270">
    <property type="term" value="F:zinc ion binding"/>
    <property type="evidence" value="ECO:0007669"/>
    <property type="project" value="UniProtKB-KW"/>
</dbReference>
<dbReference type="CDD" id="cd00202">
    <property type="entry name" value="ZnF_GATA"/>
    <property type="match status" value="2"/>
</dbReference>
<dbReference type="InterPro" id="IPR013088">
    <property type="entry name" value="Znf_NHR/GATA"/>
</dbReference>
<evidence type="ECO:0000256" key="4">
    <source>
        <dbReference type="ARBA" id="ARBA00022833"/>
    </source>
</evidence>
<evidence type="ECO:0000313" key="8">
    <source>
        <dbReference type="EMBL" id="KAF7336872.1"/>
    </source>
</evidence>
<evidence type="ECO:0000256" key="2">
    <source>
        <dbReference type="ARBA" id="ARBA00022723"/>
    </source>
</evidence>
<dbReference type="GO" id="GO:0045165">
    <property type="term" value="P:cell fate commitment"/>
    <property type="evidence" value="ECO:0007669"/>
    <property type="project" value="TreeGrafter"/>
</dbReference>
<evidence type="ECO:0000313" key="9">
    <source>
        <dbReference type="Proteomes" id="UP000620124"/>
    </source>
</evidence>
<dbReference type="InterPro" id="IPR039355">
    <property type="entry name" value="Transcription_factor_GATA"/>
</dbReference>
<dbReference type="AlphaFoldDB" id="A0A8H6X9C8"/>
<comment type="caution">
    <text evidence="8">The sequence shown here is derived from an EMBL/GenBank/DDBJ whole genome shotgun (WGS) entry which is preliminary data.</text>
</comment>
<accession>A0A8H6X9C8</accession>
<dbReference type="Gene3D" id="3.30.50.10">
    <property type="entry name" value="Erythroid Transcription Factor GATA-1, subunit A"/>
    <property type="match status" value="2"/>
</dbReference>
<feature type="domain" description="GATA-type" evidence="7">
    <location>
        <begin position="646"/>
        <end position="699"/>
    </location>
</feature>
<evidence type="ECO:0000256" key="6">
    <source>
        <dbReference type="PROSITE-ProRule" id="PRU00094"/>
    </source>
</evidence>
<name>A0A8H6X9C8_9AGAR</name>
<dbReference type="GO" id="GO:0000122">
    <property type="term" value="P:negative regulation of transcription by RNA polymerase II"/>
    <property type="evidence" value="ECO:0007669"/>
    <property type="project" value="TreeGrafter"/>
</dbReference>
<dbReference type="SMART" id="SM00401">
    <property type="entry name" value="ZnF_GATA"/>
    <property type="match status" value="2"/>
</dbReference>
<dbReference type="GO" id="GO:0005634">
    <property type="term" value="C:nucleus"/>
    <property type="evidence" value="ECO:0007669"/>
    <property type="project" value="UniProtKB-SubCell"/>
</dbReference>
<dbReference type="GO" id="GO:0045944">
    <property type="term" value="P:positive regulation of transcription by RNA polymerase II"/>
    <property type="evidence" value="ECO:0007669"/>
    <property type="project" value="TreeGrafter"/>
</dbReference>
<organism evidence="8 9">
    <name type="scientific">Mycena venus</name>
    <dbReference type="NCBI Taxonomy" id="2733690"/>
    <lineage>
        <taxon>Eukaryota</taxon>
        <taxon>Fungi</taxon>
        <taxon>Dikarya</taxon>
        <taxon>Basidiomycota</taxon>
        <taxon>Agaricomycotina</taxon>
        <taxon>Agaricomycetes</taxon>
        <taxon>Agaricomycetidae</taxon>
        <taxon>Agaricales</taxon>
        <taxon>Marasmiineae</taxon>
        <taxon>Mycenaceae</taxon>
        <taxon>Mycena</taxon>
    </lineage>
</organism>
<feature type="domain" description="GATA-type" evidence="7">
    <location>
        <begin position="592"/>
        <end position="631"/>
    </location>
</feature>
<keyword evidence="2" id="KW-0479">Metal-binding</keyword>
<evidence type="ECO:0000256" key="5">
    <source>
        <dbReference type="ARBA" id="ARBA00023242"/>
    </source>
</evidence>
<dbReference type="PROSITE" id="PS00344">
    <property type="entry name" value="GATA_ZN_FINGER_1"/>
    <property type="match status" value="1"/>
</dbReference>
<dbReference type="Proteomes" id="UP000620124">
    <property type="component" value="Unassembled WGS sequence"/>
</dbReference>
<evidence type="ECO:0000256" key="3">
    <source>
        <dbReference type="ARBA" id="ARBA00022771"/>
    </source>
</evidence>